<dbReference type="EMBL" id="CP015970">
    <property type="protein sequence ID" value="AOZ45678.1"/>
    <property type="molecule type" value="Genomic_DNA"/>
</dbReference>
<name>A0AAC9AML7_9ACTN</name>
<protein>
    <submittedName>
        <fullName evidence="1">Uncharacterized protein</fullName>
    </submittedName>
</protein>
<evidence type="ECO:0000313" key="1">
    <source>
        <dbReference type="EMBL" id="AMS04182.1"/>
    </source>
</evidence>
<accession>A0AAC9AML7</accession>
<gene>
    <name evidence="2" type="ORF">A8L58_01925</name>
    <name evidence="1" type="ORF">AXH35_00455</name>
</gene>
<reference evidence="1 3" key="2">
    <citation type="submission" date="2016-02" db="EMBL/GenBank/DDBJ databases">
        <title>Complete Genome Sequence of Propionibacterium acidipropionici ATCC 55737.</title>
        <authorList>
            <person name="Luna Flores C.H."/>
            <person name="Nielsen L.K."/>
            <person name="Marcellin E."/>
        </authorList>
    </citation>
    <scope>NUCLEOTIDE SEQUENCE [LARGE SCALE GENOMIC DNA]</scope>
    <source>
        <strain evidence="1 3">ATCC 55737</strain>
    </source>
</reference>
<proteinExistence type="predicted"/>
<evidence type="ECO:0000313" key="3">
    <source>
        <dbReference type="Proteomes" id="UP000075221"/>
    </source>
</evidence>
<reference evidence="2 4" key="1">
    <citation type="journal article" date="2016" name="Plant Dis.">
        <title>Improved production of propionic acid using genome shuffling.</title>
        <authorList>
            <person name="Luna-Flores C.H."/>
            <person name="Palfreyman R.W."/>
            <person name="Kromer J.O."/>
            <person name="Nielsen L.K."/>
            <person name="Marcellin E."/>
        </authorList>
    </citation>
    <scope>NUCLEOTIDE SEQUENCE [LARGE SCALE GENOMIC DNA]</scope>
    <source>
        <strain evidence="2 4">F3E8</strain>
    </source>
</reference>
<dbReference type="RefSeq" id="WP_062818770.1">
    <property type="nucleotide sequence ID" value="NZ_CP014352.1"/>
</dbReference>
<dbReference type="AlphaFoldDB" id="A0AAC9AML7"/>
<organism evidence="1 3">
    <name type="scientific">Acidipropionibacterium acidipropionici</name>
    <dbReference type="NCBI Taxonomy" id="1748"/>
    <lineage>
        <taxon>Bacteria</taxon>
        <taxon>Bacillati</taxon>
        <taxon>Actinomycetota</taxon>
        <taxon>Actinomycetes</taxon>
        <taxon>Propionibacteriales</taxon>
        <taxon>Propionibacteriaceae</taxon>
        <taxon>Acidipropionibacterium</taxon>
    </lineage>
</organism>
<evidence type="ECO:0000313" key="2">
    <source>
        <dbReference type="EMBL" id="AOZ45678.1"/>
    </source>
</evidence>
<dbReference type="Proteomes" id="UP000178666">
    <property type="component" value="Chromosome"/>
</dbReference>
<evidence type="ECO:0000313" key="4">
    <source>
        <dbReference type="Proteomes" id="UP000178666"/>
    </source>
</evidence>
<dbReference type="Proteomes" id="UP000075221">
    <property type="component" value="Chromosome"/>
</dbReference>
<keyword evidence="4" id="KW-1185">Reference proteome</keyword>
<dbReference type="EMBL" id="CP014352">
    <property type="protein sequence ID" value="AMS04182.1"/>
    <property type="molecule type" value="Genomic_DNA"/>
</dbReference>
<sequence length="87" mass="9776">MNDFALWYIEHNGWIGYFGGGRDGILEGEMTDDDAELARDLMVDCDLGGVDTGHGFHFEKPAEFAELIRRIGDRVTRQESIGTRVGR</sequence>